<proteinExistence type="predicted"/>
<sequence>MSHKHKALIEKVFAHPIATNIDWKKLSHALEHFGATIEVSNSNKAKVFLKDQEIVLGLPHHGHELADKAEITKLRHFLESVELTPDAI</sequence>
<dbReference type="RefSeq" id="WP_237263166.1">
    <property type="nucleotide sequence ID" value="NZ_AP024202.1"/>
</dbReference>
<accession>A0ABM7MBV1</accession>
<dbReference type="EMBL" id="AP024202">
    <property type="protein sequence ID" value="BCN92859.1"/>
    <property type="molecule type" value="Genomic_DNA"/>
</dbReference>
<protein>
    <recommendedName>
        <fullName evidence="3">Type II toxin-antitoxin system HicA family toxin</fullName>
    </recommendedName>
</protein>
<dbReference type="Proteomes" id="UP001054820">
    <property type="component" value="Chromosome"/>
</dbReference>
<gene>
    <name evidence="1" type="ORF">THMIRHAM_06440</name>
</gene>
<keyword evidence="2" id="KW-1185">Reference proteome</keyword>
<name>A0ABM7MBV1_9GAMM</name>
<organism evidence="1 2">
    <name type="scientific">Thiomicrorhabdus immobilis</name>
    <dbReference type="NCBI Taxonomy" id="2791037"/>
    <lineage>
        <taxon>Bacteria</taxon>
        <taxon>Pseudomonadati</taxon>
        <taxon>Pseudomonadota</taxon>
        <taxon>Gammaproteobacteria</taxon>
        <taxon>Thiotrichales</taxon>
        <taxon>Piscirickettsiaceae</taxon>
        <taxon>Thiomicrorhabdus</taxon>
    </lineage>
</organism>
<evidence type="ECO:0000313" key="2">
    <source>
        <dbReference type="Proteomes" id="UP001054820"/>
    </source>
</evidence>
<evidence type="ECO:0000313" key="1">
    <source>
        <dbReference type="EMBL" id="BCN92859.1"/>
    </source>
</evidence>
<reference evidence="1" key="1">
    <citation type="journal article" date="2022" name="Arch. Microbiol.">
        <title>Thiomicrorhabdus immobilis sp. nov., a mesophilic sulfur-oxidizing bacterium isolated from sediment of a brackish lake in northern Japan.</title>
        <authorList>
            <person name="Kojima H."/>
            <person name="Mochizuki J."/>
            <person name="Kanda M."/>
            <person name="Watanabe T."/>
            <person name="Fukui M."/>
        </authorList>
    </citation>
    <scope>NUCLEOTIDE SEQUENCE</scope>
    <source>
        <strain evidence="1">Am19</strain>
    </source>
</reference>
<evidence type="ECO:0008006" key="3">
    <source>
        <dbReference type="Google" id="ProtNLM"/>
    </source>
</evidence>